<evidence type="ECO:0000313" key="2">
    <source>
        <dbReference type="Proteomes" id="UP000186559"/>
    </source>
</evidence>
<dbReference type="InterPro" id="IPR029069">
    <property type="entry name" value="HotDog_dom_sf"/>
</dbReference>
<dbReference type="SUPFAM" id="SSF54637">
    <property type="entry name" value="Thioesterase/thiol ester dehydrase-isomerase"/>
    <property type="match status" value="2"/>
</dbReference>
<reference evidence="1 2" key="1">
    <citation type="submission" date="2016-03" db="EMBL/GenBank/DDBJ databases">
        <title>Deep-sea bacteria in the southern Pacific.</title>
        <authorList>
            <person name="Tang K."/>
        </authorList>
    </citation>
    <scope>NUCLEOTIDE SEQUENCE [LARGE SCALE GENOMIC DNA]</scope>
    <source>
        <strain evidence="1 2">JLT2016</strain>
    </source>
</reference>
<name>A0A1U7D9Z2_9RHOB</name>
<dbReference type="STRING" id="1229727.Ga0080559_TMP4132"/>
<organism evidence="1 2">
    <name type="scientific">Salipiger profundus</name>
    <dbReference type="NCBI Taxonomy" id="1229727"/>
    <lineage>
        <taxon>Bacteria</taxon>
        <taxon>Pseudomonadati</taxon>
        <taxon>Pseudomonadota</taxon>
        <taxon>Alphaproteobacteria</taxon>
        <taxon>Rhodobacterales</taxon>
        <taxon>Roseobacteraceae</taxon>
        <taxon>Salipiger</taxon>
    </lineage>
</organism>
<dbReference type="Proteomes" id="UP000186559">
    <property type="component" value="Chromosome"/>
</dbReference>
<dbReference type="AlphaFoldDB" id="A0A1U7D9Z2"/>
<dbReference type="RefSeq" id="WP_076624642.1">
    <property type="nucleotide sequence ID" value="NZ_BMEW01000001.1"/>
</dbReference>
<dbReference type="KEGG" id="tpro:Ga0080559_TMP4132"/>
<dbReference type="EMBL" id="CP014796">
    <property type="protein sequence ID" value="APX24928.1"/>
    <property type="molecule type" value="Genomic_DNA"/>
</dbReference>
<gene>
    <name evidence="1" type="ORF">Ga0080559_TMP4132</name>
</gene>
<accession>A0A1U7D9Z2</accession>
<keyword evidence="2" id="KW-1185">Reference proteome</keyword>
<sequence length="274" mass="29087">MADGDLSTTHGTATLHGRAESWECDFNGHWNTRFYCRSFDIAAGVGAALGGRSSAPVRQRHIRFHGEMHAADPFEIRSGEIAGDRTGHVMRTHGGRIAATALDDVPGTGLGALAETVAAQVLPRGLAAPPAAWRPDPARDVIVELGPVAADEMDGDALAFEPCVARLAAASHHHAMSIGYTHDFTQESGIGRMLVEMSYLALGPTAPGTLLRGSSRLTRAQGKSYVTAHLIHDHRGTPVALFELCTLAVDMSARRATTLPDFVLQAVIEGEQTP</sequence>
<dbReference type="OrthoDB" id="7597365at2"/>
<proteinExistence type="predicted"/>
<dbReference type="Gene3D" id="3.10.129.10">
    <property type="entry name" value="Hotdog Thioesterase"/>
    <property type="match status" value="2"/>
</dbReference>
<protein>
    <submittedName>
        <fullName evidence="1">Putative thioesterase</fullName>
    </submittedName>
</protein>
<evidence type="ECO:0000313" key="1">
    <source>
        <dbReference type="EMBL" id="APX24928.1"/>
    </source>
</evidence>